<organism evidence="2">
    <name type="scientific">seawater metagenome</name>
    <dbReference type="NCBI Taxonomy" id="1561972"/>
    <lineage>
        <taxon>unclassified sequences</taxon>
        <taxon>metagenomes</taxon>
        <taxon>ecological metagenomes</taxon>
    </lineage>
</organism>
<feature type="transmembrane region" description="Helical" evidence="1">
    <location>
        <begin position="92"/>
        <end position="112"/>
    </location>
</feature>
<keyword evidence="1" id="KW-1133">Transmembrane helix</keyword>
<gene>
    <name evidence="2" type="ORF">CPAV1605_90</name>
</gene>
<evidence type="ECO:0000256" key="1">
    <source>
        <dbReference type="SAM" id="Phobius"/>
    </source>
</evidence>
<dbReference type="EMBL" id="CABVLZ010000001">
    <property type="protein sequence ID" value="VVU94368.1"/>
    <property type="molecule type" value="Genomic_DNA"/>
</dbReference>
<protein>
    <submittedName>
        <fullName evidence="2">Uncharacterized protein</fullName>
    </submittedName>
</protein>
<evidence type="ECO:0000313" key="2">
    <source>
        <dbReference type="EMBL" id="VVU94368.1"/>
    </source>
</evidence>
<sequence>MGNKKQSLFKNIYLYKLMISSYKYFPARVFLSLIASVFLIILIRTLIQYPILKAFNSYSSSLAWLKTTIFDFYVQTFAFSAIVLATEGFKKGIIWVLLNFCLGSPFAVIYLLTKKLWKLG</sequence>
<feature type="transmembrane region" description="Helical" evidence="1">
    <location>
        <begin position="25"/>
        <end position="47"/>
    </location>
</feature>
<keyword evidence="1" id="KW-0812">Transmembrane</keyword>
<reference evidence="2" key="1">
    <citation type="submission" date="2019-09" db="EMBL/GenBank/DDBJ databases">
        <authorList>
            <person name="Needham M D."/>
        </authorList>
    </citation>
    <scope>NUCLEOTIDE SEQUENCE</scope>
</reference>
<name>A0A5E8CFW5_9ZZZZ</name>
<proteinExistence type="predicted"/>
<accession>A0A5E8CFW5</accession>
<dbReference type="AlphaFoldDB" id="A0A5E8CFW5"/>
<feature type="transmembrane region" description="Helical" evidence="1">
    <location>
        <begin position="68"/>
        <end position="86"/>
    </location>
</feature>
<keyword evidence="1" id="KW-0472">Membrane</keyword>